<dbReference type="OrthoDB" id="8906462at2"/>
<evidence type="ECO:0000313" key="2">
    <source>
        <dbReference type="EMBL" id="AYC31660.1"/>
    </source>
</evidence>
<dbReference type="RefSeq" id="WP_119892285.1">
    <property type="nucleotide sequence ID" value="NZ_CP032419.1"/>
</dbReference>
<keyword evidence="1" id="KW-0732">Signal</keyword>
<sequence>MKALPLLALPLLLLAGETFASTLRCDKGIASEGDRTSEVLAKCGKPDSRDFIGYSENNSGRSEIQVEEWVYGPRSGGMIYFLRFEGGRLQDIESKRGN</sequence>
<feature type="chain" id="PRO_5017189187" evidence="1">
    <location>
        <begin position="21"/>
        <end position="98"/>
    </location>
</feature>
<proteinExistence type="predicted"/>
<dbReference type="Pfam" id="PF11006">
    <property type="entry name" value="DUF2845"/>
    <property type="match status" value="1"/>
</dbReference>
<organism evidence="2 3">
    <name type="scientific">Pseudomonas cavernae</name>
    <dbReference type="NCBI Taxonomy" id="2320867"/>
    <lineage>
        <taxon>Bacteria</taxon>
        <taxon>Pseudomonadati</taxon>
        <taxon>Pseudomonadota</taxon>
        <taxon>Gammaproteobacteria</taxon>
        <taxon>Pseudomonadales</taxon>
        <taxon>Pseudomonadaceae</taxon>
        <taxon>Pseudomonas</taxon>
    </lineage>
</organism>
<accession>A0A385YZB1</accession>
<dbReference type="Proteomes" id="UP000265560">
    <property type="component" value="Chromosome"/>
</dbReference>
<keyword evidence="3" id="KW-1185">Reference proteome</keyword>
<gene>
    <name evidence="2" type="ORF">D3880_04315</name>
</gene>
<evidence type="ECO:0000256" key="1">
    <source>
        <dbReference type="SAM" id="SignalP"/>
    </source>
</evidence>
<evidence type="ECO:0000313" key="3">
    <source>
        <dbReference type="Proteomes" id="UP000265560"/>
    </source>
</evidence>
<dbReference type="AlphaFoldDB" id="A0A385YZB1"/>
<dbReference type="InterPro" id="IPR021268">
    <property type="entry name" value="DUF2845"/>
</dbReference>
<feature type="signal peptide" evidence="1">
    <location>
        <begin position="1"/>
        <end position="20"/>
    </location>
</feature>
<name>A0A385YZB1_9PSED</name>
<dbReference type="EMBL" id="CP032419">
    <property type="protein sequence ID" value="AYC31660.1"/>
    <property type="molecule type" value="Genomic_DNA"/>
</dbReference>
<protein>
    <submittedName>
        <fullName evidence="2">DUF2845 domain-containing protein</fullName>
    </submittedName>
</protein>
<reference evidence="3" key="1">
    <citation type="submission" date="2018-09" db="EMBL/GenBank/DDBJ databases">
        <authorList>
            <person name="Zhu H."/>
        </authorList>
    </citation>
    <scope>NUCLEOTIDE SEQUENCE [LARGE SCALE GENOMIC DNA]</scope>
    <source>
        <strain evidence="3">K2W31S-8</strain>
    </source>
</reference>
<dbReference type="KEGG" id="pcav:D3880_04315"/>